<evidence type="ECO:0000259" key="2">
    <source>
        <dbReference type="PROSITE" id="PS50883"/>
    </source>
</evidence>
<organism evidence="5 6">
    <name type="scientific">Vibrio genomosp. F10 str. ZF-129</name>
    <dbReference type="NCBI Taxonomy" id="1187848"/>
    <lineage>
        <taxon>Bacteria</taxon>
        <taxon>Pseudomonadati</taxon>
        <taxon>Pseudomonadota</taxon>
        <taxon>Gammaproteobacteria</taxon>
        <taxon>Vibrionales</taxon>
        <taxon>Vibrionaceae</taxon>
        <taxon>Vibrio</taxon>
    </lineage>
</organism>
<keyword evidence="1" id="KW-0472">Membrane</keyword>
<dbReference type="PROSITE" id="PS51257">
    <property type="entry name" value="PROKAR_LIPOPROTEIN"/>
    <property type="match status" value="1"/>
</dbReference>
<dbReference type="GO" id="GO:0071111">
    <property type="term" value="F:cyclic-guanylate-specific phosphodiesterase activity"/>
    <property type="evidence" value="ECO:0007669"/>
    <property type="project" value="InterPro"/>
</dbReference>
<dbReference type="Gene3D" id="3.30.70.270">
    <property type="match status" value="1"/>
</dbReference>
<dbReference type="SMART" id="SM00052">
    <property type="entry name" value="EAL"/>
    <property type="match status" value="1"/>
</dbReference>
<evidence type="ECO:0000259" key="4">
    <source>
        <dbReference type="PROSITE" id="PS50887"/>
    </source>
</evidence>
<feature type="domain" description="HAMP" evidence="3">
    <location>
        <begin position="364"/>
        <end position="417"/>
    </location>
</feature>
<dbReference type="CDD" id="cd06225">
    <property type="entry name" value="HAMP"/>
    <property type="match status" value="1"/>
</dbReference>
<reference evidence="5 6" key="1">
    <citation type="journal article" date="2012" name="Science">
        <title>Ecological populations of bacteria act as socially cohesive units of antibiotic production and resistance.</title>
        <authorList>
            <person name="Cordero O.X."/>
            <person name="Wildschutte H."/>
            <person name="Kirkup B."/>
            <person name="Proehl S."/>
            <person name="Ngo L."/>
            <person name="Hussain F."/>
            <person name="Le Roux F."/>
            <person name="Mincer T."/>
            <person name="Polz M.F."/>
        </authorList>
    </citation>
    <scope>NUCLEOTIDE SEQUENCE [LARGE SCALE GENOMIC DNA]</scope>
    <source>
        <strain evidence="5 6">ZF-129</strain>
    </source>
</reference>
<dbReference type="Gene3D" id="3.30.450.20">
    <property type="entry name" value="PAS domain"/>
    <property type="match status" value="2"/>
</dbReference>
<feature type="domain" description="EAL" evidence="2">
    <location>
        <begin position="588"/>
        <end position="844"/>
    </location>
</feature>
<dbReference type="RefSeq" id="WP_017040892.1">
    <property type="nucleotide sequence ID" value="NZ_AJYQ02000107.1"/>
</dbReference>
<dbReference type="InterPro" id="IPR050706">
    <property type="entry name" value="Cyclic-di-GMP_PDE-like"/>
</dbReference>
<dbReference type="Pfam" id="PF00563">
    <property type="entry name" value="EAL"/>
    <property type="match status" value="1"/>
</dbReference>
<dbReference type="CDD" id="cd01948">
    <property type="entry name" value="EAL"/>
    <property type="match status" value="1"/>
</dbReference>
<dbReference type="SUPFAM" id="SSF141868">
    <property type="entry name" value="EAL domain-like"/>
    <property type="match status" value="1"/>
</dbReference>
<protein>
    <submittedName>
        <fullName evidence="5">Diguanylate cyclase</fullName>
    </submittedName>
</protein>
<gene>
    <name evidence="5" type="ORF">A1QO_10155</name>
</gene>
<name>A0A1E5BD51_9VIBR</name>
<dbReference type="InterPro" id="IPR001633">
    <property type="entry name" value="EAL_dom"/>
</dbReference>
<dbReference type="Gene3D" id="6.10.340.10">
    <property type="match status" value="1"/>
</dbReference>
<evidence type="ECO:0000313" key="5">
    <source>
        <dbReference type="EMBL" id="OEE33035.1"/>
    </source>
</evidence>
<dbReference type="PROSITE" id="PS50883">
    <property type="entry name" value="EAL"/>
    <property type="match status" value="1"/>
</dbReference>
<dbReference type="CDD" id="cd12913">
    <property type="entry name" value="PDC1_MCP_like"/>
    <property type="match status" value="1"/>
</dbReference>
<dbReference type="AlphaFoldDB" id="A0A1E5BD51"/>
<dbReference type="EMBL" id="AJYQ02000107">
    <property type="protein sequence ID" value="OEE33035.1"/>
    <property type="molecule type" value="Genomic_DNA"/>
</dbReference>
<dbReference type="GO" id="GO:0016020">
    <property type="term" value="C:membrane"/>
    <property type="evidence" value="ECO:0007669"/>
    <property type="project" value="InterPro"/>
</dbReference>
<dbReference type="CDD" id="cd01949">
    <property type="entry name" value="GGDEF"/>
    <property type="match status" value="1"/>
</dbReference>
<dbReference type="SMART" id="SM00304">
    <property type="entry name" value="HAMP"/>
    <property type="match status" value="1"/>
</dbReference>
<keyword evidence="1" id="KW-0812">Transmembrane</keyword>
<evidence type="ECO:0000259" key="3">
    <source>
        <dbReference type="PROSITE" id="PS50885"/>
    </source>
</evidence>
<dbReference type="InterPro" id="IPR029787">
    <property type="entry name" value="Nucleotide_cyclase"/>
</dbReference>
<dbReference type="STRING" id="1187848.A1QO_10155"/>
<dbReference type="InterPro" id="IPR003660">
    <property type="entry name" value="HAMP_dom"/>
</dbReference>
<accession>A0A1E5BD51</accession>
<feature type="transmembrane region" description="Helical" evidence="1">
    <location>
        <begin position="6"/>
        <end position="28"/>
    </location>
</feature>
<dbReference type="InterPro" id="IPR000160">
    <property type="entry name" value="GGDEF_dom"/>
</dbReference>
<dbReference type="Gene3D" id="3.20.20.450">
    <property type="entry name" value="EAL domain"/>
    <property type="match status" value="1"/>
</dbReference>
<feature type="domain" description="GGDEF" evidence="4">
    <location>
        <begin position="447"/>
        <end position="579"/>
    </location>
</feature>
<dbReference type="Proteomes" id="UP000094741">
    <property type="component" value="Unassembled WGS sequence"/>
</dbReference>
<dbReference type="InterPro" id="IPR035919">
    <property type="entry name" value="EAL_sf"/>
</dbReference>
<evidence type="ECO:0000313" key="6">
    <source>
        <dbReference type="Proteomes" id="UP000094741"/>
    </source>
</evidence>
<dbReference type="SUPFAM" id="SSF158472">
    <property type="entry name" value="HAMP domain-like"/>
    <property type="match status" value="1"/>
</dbReference>
<dbReference type="PANTHER" id="PTHR33121">
    <property type="entry name" value="CYCLIC DI-GMP PHOSPHODIESTERASE PDEF"/>
    <property type="match status" value="1"/>
</dbReference>
<dbReference type="PROSITE" id="PS50885">
    <property type="entry name" value="HAMP"/>
    <property type="match status" value="1"/>
</dbReference>
<dbReference type="PROSITE" id="PS50887">
    <property type="entry name" value="GGDEF"/>
    <property type="match status" value="1"/>
</dbReference>
<dbReference type="GO" id="GO:0007165">
    <property type="term" value="P:signal transduction"/>
    <property type="evidence" value="ECO:0007669"/>
    <property type="project" value="InterPro"/>
</dbReference>
<dbReference type="NCBIfam" id="TIGR00254">
    <property type="entry name" value="GGDEF"/>
    <property type="match status" value="1"/>
</dbReference>
<keyword evidence="1" id="KW-1133">Transmembrane helix</keyword>
<comment type="caution">
    <text evidence="5">The sequence shown here is derived from an EMBL/GenBank/DDBJ whole genome shotgun (WGS) entry which is preliminary data.</text>
</comment>
<dbReference type="Pfam" id="PF00990">
    <property type="entry name" value="GGDEF"/>
    <property type="match status" value="1"/>
</dbReference>
<dbReference type="eggNOG" id="COG5001">
    <property type="taxonomic scope" value="Bacteria"/>
</dbReference>
<dbReference type="InterPro" id="IPR043128">
    <property type="entry name" value="Rev_trsase/Diguanyl_cyclase"/>
</dbReference>
<dbReference type="OrthoDB" id="6635966at2"/>
<dbReference type="Pfam" id="PF22673">
    <property type="entry name" value="MCP-like_PDC_1"/>
    <property type="match status" value="1"/>
</dbReference>
<evidence type="ECO:0000256" key="1">
    <source>
        <dbReference type="SAM" id="Phobius"/>
    </source>
</evidence>
<dbReference type="SMART" id="SM00267">
    <property type="entry name" value="GGDEF"/>
    <property type="match status" value="1"/>
</dbReference>
<dbReference type="SUPFAM" id="SSF55073">
    <property type="entry name" value="Nucleotide cyclase"/>
    <property type="match status" value="1"/>
</dbReference>
<proteinExistence type="predicted"/>
<sequence length="844" mass="94909">MTQITLRTAVVLPFILIFLLTMGCIIAVQKYSYEEMVNEVTDKHLTALTTNVVQKLDHYLEESFQANLSISYNIGQNKLYQMGNLELIEDYIRSSFHSLYKPISQIGVIGFGSEASEYIGFRKEADDTYTLMLQDNRSNDNLVIYQGDTISHNTRAVIENYDPKIRPWYTPVSSHFKPVWSSIYTDADERQTITISALAPVIDNDEFMGVVATDIKLHTFNAFLAGLKQRTKATIYIFDNEQQLITHSSDNSVVSWGTPITDKGDRLLAIESANPIIQSMAEFIRPLAFPIQSRLYKFDSIISGERYFSQVTPYTDQHGLEWYIGVSISEPDLLGELPNNQRLSWSLGIFVSVIGIALGFIAFNKITQPLTATARAASDLADGNWHSTLPKPGQIYEINLLVNAFNEMTDNLKVSFDALRNQLLYDSLTKLYSREGLIDCCDKLPTLNGHLLMIGINRFRNINDSIGHNRADDLLKDISQRIKHVANKRAYLARIGGDEFAIYLSEQISESDIKQLALRVHQAFASPFIIDDQNLIISVSIGIVSDNDNQSSMGKWLRNGSIALSNSKLEPSNISYYRPEMADISKNRTTMMAKIKTAIENNEFVAFYQPIMDLNTGDVIGAEALARWISPQEGLISPLDFIPIAEEYGFISEIGEQILRQACRDTMLGVEQGKWGEDFHMHVNVSANQLSQQDYIAGLTKIIEDSGIDAQYLTLEITESRIVSGDKLVLNNMQAIQQLGCKIAIDDFGTGYSSLAYLHELPFNCIKIDRTFIDQMNIETLDNSIVSAIINMTKGMKVNIVAEGIETIEQVQMLNSLHCPQGQGFLYSRPVPFTEWPTHLVNIK</sequence>
<dbReference type="PANTHER" id="PTHR33121:SF70">
    <property type="entry name" value="SIGNALING PROTEIN YKOW"/>
    <property type="match status" value="1"/>
</dbReference>
<dbReference type="Pfam" id="PF00672">
    <property type="entry name" value="HAMP"/>
    <property type="match status" value="1"/>
</dbReference>